<proteinExistence type="inferred from homology"/>
<reference evidence="9" key="1">
    <citation type="submission" date="2021-01" db="EMBL/GenBank/DDBJ databases">
        <authorList>
            <person name="Corre E."/>
            <person name="Pelletier E."/>
            <person name="Niang G."/>
            <person name="Scheremetjew M."/>
            <person name="Finn R."/>
            <person name="Kale V."/>
            <person name="Holt S."/>
            <person name="Cochrane G."/>
            <person name="Meng A."/>
            <person name="Brown T."/>
            <person name="Cohen L."/>
        </authorList>
    </citation>
    <scope>NUCLEOTIDE SEQUENCE</scope>
    <source>
        <strain evidence="9">RCC927</strain>
    </source>
</reference>
<comment type="similarity">
    <text evidence="7">Belongs to the MIP/aquaporin (TC 1.A.8) family.</text>
</comment>
<dbReference type="InterPro" id="IPR000425">
    <property type="entry name" value="MIP"/>
</dbReference>
<name>A0A7S3BQD1_9VIRI</name>
<dbReference type="GO" id="GO:0012505">
    <property type="term" value="C:endomembrane system"/>
    <property type="evidence" value="ECO:0007669"/>
    <property type="project" value="UniProtKB-SubCell"/>
</dbReference>
<organism evidence="9">
    <name type="scientific">Prasinoderma singulare</name>
    <dbReference type="NCBI Taxonomy" id="676789"/>
    <lineage>
        <taxon>Eukaryota</taxon>
        <taxon>Viridiplantae</taxon>
        <taxon>Prasinodermophyta</taxon>
        <taxon>Prasinodermophyceae</taxon>
        <taxon>Prasinodermales</taxon>
        <taxon>Prasinodermaceae</taxon>
        <taxon>Prasinoderma</taxon>
    </lineage>
</organism>
<protein>
    <submittedName>
        <fullName evidence="9">Uncharacterized protein</fullName>
    </submittedName>
</protein>
<keyword evidence="6 8" id="KW-0472">Membrane</keyword>
<dbReference type="PANTHER" id="PTHR45665">
    <property type="entry name" value="AQUAPORIN-8"/>
    <property type="match status" value="1"/>
</dbReference>
<gene>
    <name evidence="9" type="ORF">PSIN1315_LOCUS8582</name>
</gene>
<comment type="subcellular location">
    <subcellularLocation>
        <location evidence="1">Endomembrane system</location>
        <topology evidence="1">Multi-pass membrane protein</topology>
    </subcellularLocation>
</comment>
<feature type="transmembrane region" description="Helical" evidence="8">
    <location>
        <begin position="32"/>
        <end position="54"/>
    </location>
</feature>
<sequence>MVFMGGHISGGHYNPAVSCAVWVRGKIGIFRFFFYMVAQVAGALCAARIAEITIGEAALPLPAPGGGISDGKAFLIEFLFSYALAATVLNTATTASIGDNSFYGLLAIGFVVLAGGYSAGGVSGAAFNPAVASGLFAVAGEKFTFEEYEQMMDKAKDMMAAKAA</sequence>
<dbReference type="PRINTS" id="PR00783">
    <property type="entry name" value="MINTRINSICP"/>
</dbReference>
<dbReference type="PANTHER" id="PTHR45665:SF9">
    <property type="entry name" value="AQUAPORIN-8"/>
    <property type="match status" value="1"/>
</dbReference>
<evidence type="ECO:0000256" key="4">
    <source>
        <dbReference type="ARBA" id="ARBA00022737"/>
    </source>
</evidence>
<dbReference type="GO" id="GO:0005737">
    <property type="term" value="C:cytoplasm"/>
    <property type="evidence" value="ECO:0007669"/>
    <property type="project" value="UniProtKB-ARBA"/>
</dbReference>
<dbReference type="AlphaFoldDB" id="A0A7S3BQD1"/>
<keyword evidence="5 8" id="KW-1133">Transmembrane helix</keyword>
<evidence type="ECO:0000313" key="9">
    <source>
        <dbReference type="EMBL" id="CAE0141863.1"/>
    </source>
</evidence>
<keyword evidence="3 7" id="KW-0812">Transmembrane</keyword>
<dbReference type="GO" id="GO:0019755">
    <property type="term" value="P:one-carbon compound transport"/>
    <property type="evidence" value="ECO:0007669"/>
    <property type="project" value="UniProtKB-ARBA"/>
</dbReference>
<evidence type="ECO:0000256" key="8">
    <source>
        <dbReference type="SAM" id="Phobius"/>
    </source>
</evidence>
<feature type="transmembrane region" description="Helical" evidence="8">
    <location>
        <begin position="102"/>
        <end position="120"/>
    </location>
</feature>
<evidence type="ECO:0000256" key="6">
    <source>
        <dbReference type="ARBA" id="ARBA00023136"/>
    </source>
</evidence>
<evidence type="ECO:0000256" key="3">
    <source>
        <dbReference type="ARBA" id="ARBA00022692"/>
    </source>
</evidence>
<dbReference type="SUPFAM" id="SSF81338">
    <property type="entry name" value="Aquaporin-like"/>
    <property type="match status" value="1"/>
</dbReference>
<keyword evidence="4" id="KW-0677">Repeat</keyword>
<dbReference type="GO" id="GO:0015250">
    <property type="term" value="F:water channel activity"/>
    <property type="evidence" value="ECO:0007669"/>
    <property type="project" value="UniProtKB-ARBA"/>
</dbReference>
<dbReference type="Pfam" id="PF00230">
    <property type="entry name" value="MIP"/>
    <property type="match status" value="1"/>
</dbReference>
<accession>A0A7S3BQD1</accession>
<evidence type="ECO:0000256" key="1">
    <source>
        <dbReference type="ARBA" id="ARBA00004127"/>
    </source>
</evidence>
<dbReference type="GO" id="GO:0016020">
    <property type="term" value="C:membrane"/>
    <property type="evidence" value="ECO:0007669"/>
    <property type="project" value="InterPro"/>
</dbReference>
<evidence type="ECO:0000256" key="7">
    <source>
        <dbReference type="RuleBase" id="RU000477"/>
    </source>
</evidence>
<dbReference type="InterPro" id="IPR034294">
    <property type="entry name" value="Aquaporin_transptr"/>
</dbReference>
<keyword evidence="2 7" id="KW-0813">Transport</keyword>
<dbReference type="Gene3D" id="1.20.1080.10">
    <property type="entry name" value="Glycerol uptake facilitator protein"/>
    <property type="match status" value="1"/>
</dbReference>
<dbReference type="EMBL" id="HBHY01013397">
    <property type="protein sequence ID" value="CAE0141863.1"/>
    <property type="molecule type" value="Transcribed_RNA"/>
</dbReference>
<evidence type="ECO:0000256" key="2">
    <source>
        <dbReference type="ARBA" id="ARBA00022448"/>
    </source>
</evidence>
<dbReference type="InterPro" id="IPR023271">
    <property type="entry name" value="Aquaporin-like"/>
</dbReference>
<feature type="transmembrane region" description="Helical" evidence="8">
    <location>
        <begin position="74"/>
        <end position="95"/>
    </location>
</feature>
<evidence type="ECO:0000256" key="5">
    <source>
        <dbReference type="ARBA" id="ARBA00022989"/>
    </source>
</evidence>